<evidence type="ECO:0000313" key="2">
    <source>
        <dbReference type="Proteomes" id="UP000295560"/>
    </source>
</evidence>
<gene>
    <name evidence="1" type="ORF">EV378_2261</name>
</gene>
<organism evidence="1 2">
    <name type="scientific">Pseudonocardia endophytica</name>
    <dbReference type="NCBI Taxonomy" id="401976"/>
    <lineage>
        <taxon>Bacteria</taxon>
        <taxon>Bacillati</taxon>
        <taxon>Actinomycetota</taxon>
        <taxon>Actinomycetes</taxon>
        <taxon>Pseudonocardiales</taxon>
        <taxon>Pseudonocardiaceae</taxon>
        <taxon>Pseudonocardia</taxon>
    </lineage>
</organism>
<name>A0A4R1HUN8_PSEEN</name>
<protein>
    <submittedName>
        <fullName evidence="1">Uncharacterized protein</fullName>
    </submittedName>
</protein>
<comment type="caution">
    <text evidence="1">The sequence shown here is derived from an EMBL/GenBank/DDBJ whole genome shotgun (WGS) entry which is preliminary data.</text>
</comment>
<dbReference type="RefSeq" id="WP_132423666.1">
    <property type="nucleotide sequence ID" value="NZ_SMFZ01000001.1"/>
</dbReference>
<proteinExistence type="predicted"/>
<dbReference type="EMBL" id="SMFZ01000001">
    <property type="protein sequence ID" value="TCK26424.1"/>
    <property type="molecule type" value="Genomic_DNA"/>
</dbReference>
<keyword evidence="2" id="KW-1185">Reference proteome</keyword>
<dbReference type="Proteomes" id="UP000295560">
    <property type="component" value="Unassembled WGS sequence"/>
</dbReference>
<reference evidence="1 2" key="1">
    <citation type="submission" date="2019-03" db="EMBL/GenBank/DDBJ databases">
        <title>Sequencing the genomes of 1000 actinobacteria strains.</title>
        <authorList>
            <person name="Klenk H.-P."/>
        </authorList>
    </citation>
    <scope>NUCLEOTIDE SEQUENCE [LARGE SCALE GENOMIC DNA]</scope>
    <source>
        <strain evidence="1 2">DSM 44969</strain>
    </source>
</reference>
<accession>A0A4R1HUN8</accession>
<evidence type="ECO:0000313" key="1">
    <source>
        <dbReference type="EMBL" id="TCK26424.1"/>
    </source>
</evidence>
<sequence>MSDFPKPISVLDRDMTIRTRGEGDPGMLIHEALARSRQTEAERAAAEYRRARRLTAGRSWSRLAAWAARRADRARTAVT</sequence>
<dbReference type="AlphaFoldDB" id="A0A4R1HUN8"/>